<dbReference type="STRING" id="675824.A0A1E3Q6W6"/>
<dbReference type="Pfam" id="PF25324">
    <property type="entry name" value="DUF7881"/>
    <property type="match status" value="1"/>
</dbReference>
<evidence type="ECO:0000259" key="1">
    <source>
        <dbReference type="Pfam" id="PF13391"/>
    </source>
</evidence>
<dbReference type="Pfam" id="PF13391">
    <property type="entry name" value="HNH_2"/>
    <property type="match status" value="1"/>
</dbReference>
<organism evidence="3 4">
    <name type="scientific">Lipomyces starkeyi NRRL Y-11557</name>
    <dbReference type="NCBI Taxonomy" id="675824"/>
    <lineage>
        <taxon>Eukaryota</taxon>
        <taxon>Fungi</taxon>
        <taxon>Dikarya</taxon>
        <taxon>Ascomycota</taxon>
        <taxon>Saccharomycotina</taxon>
        <taxon>Lipomycetes</taxon>
        <taxon>Lipomycetales</taxon>
        <taxon>Lipomycetaceae</taxon>
        <taxon>Lipomyces</taxon>
    </lineage>
</organism>
<dbReference type="OrthoDB" id="2142759at2759"/>
<gene>
    <name evidence="3" type="ORF">LIPSTDRAFT_336842</name>
</gene>
<sequence length="291" mass="33318">MSASRAIIRNVHIYDPSQPDEPLGGLYLNPSVTRKKFIRLLEFIIRANGPYSVWLRGTEVPLRPTDEPLEPGHYDIVCDGWWVTDERCIARPFSHTISKRDRRFREQVRTKDGKCVITGLLNPAAYINEWTSFEAAHIFPLSHEELFIRLNYPQYATIRSGENDTGINSCQNGLLMQSGIHKQFDSYNFAVDPDDNYKITCFSEDLFGVDGRTLDHVCRDPADERRVIDEYLSWHFCQTILANMKGNGEPIFESDFPDGSDMVGEILSGPRAAERMEAELFSRLHRISSIP</sequence>
<proteinExistence type="predicted"/>
<evidence type="ECO:0000259" key="2">
    <source>
        <dbReference type="Pfam" id="PF25324"/>
    </source>
</evidence>
<dbReference type="InterPro" id="IPR003615">
    <property type="entry name" value="HNH_nuc"/>
</dbReference>
<reference evidence="3 4" key="1">
    <citation type="journal article" date="2016" name="Proc. Natl. Acad. Sci. U.S.A.">
        <title>Comparative genomics of biotechnologically important yeasts.</title>
        <authorList>
            <person name="Riley R."/>
            <person name="Haridas S."/>
            <person name="Wolfe K.H."/>
            <person name="Lopes M.R."/>
            <person name="Hittinger C.T."/>
            <person name="Goeker M."/>
            <person name="Salamov A.A."/>
            <person name="Wisecaver J.H."/>
            <person name="Long T.M."/>
            <person name="Calvey C.H."/>
            <person name="Aerts A.L."/>
            <person name="Barry K.W."/>
            <person name="Choi C."/>
            <person name="Clum A."/>
            <person name="Coughlan A.Y."/>
            <person name="Deshpande S."/>
            <person name="Douglass A.P."/>
            <person name="Hanson S.J."/>
            <person name="Klenk H.-P."/>
            <person name="LaButti K.M."/>
            <person name="Lapidus A."/>
            <person name="Lindquist E.A."/>
            <person name="Lipzen A.M."/>
            <person name="Meier-Kolthoff J.P."/>
            <person name="Ohm R.A."/>
            <person name="Otillar R.P."/>
            <person name="Pangilinan J.L."/>
            <person name="Peng Y."/>
            <person name="Rokas A."/>
            <person name="Rosa C.A."/>
            <person name="Scheuner C."/>
            <person name="Sibirny A.A."/>
            <person name="Slot J.C."/>
            <person name="Stielow J.B."/>
            <person name="Sun H."/>
            <person name="Kurtzman C.P."/>
            <person name="Blackwell M."/>
            <person name="Grigoriev I.V."/>
            <person name="Jeffries T.W."/>
        </authorList>
    </citation>
    <scope>NUCLEOTIDE SEQUENCE [LARGE SCALE GENOMIC DNA]</scope>
    <source>
        <strain evidence="3 4">NRRL Y-11557</strain>
    </source>
</reference>
<feature type="domain" description="DUF7881" evidence="2">
    <location>
        <begin position="9"/>
        <end position="81"/>
    </location>
</feature>
<feature type="domain" description="HNH nuclease" evidence="1">
    <location>
        <begin position="115"/>
        <end position="192"/>
    </location>
</feature>
<keyword evidence="4" id="KW-1185">Reference proteome</keyword>
<evidence type="ECO:0000313" key="3">
    <source>
        <dbReference type="EMBL" id="ODQ73411.1"/>
    </source>
</evidence>
<dbReference type="AlphaFoldDB" id="A0A1E3Q6W6"/>
<name>A0A1E3Q6W6_LIPST</name>
<dbReference type="EMBL" id="KV454293">
    <property type="protein sequence ID" value="ODQ73411.1"/>
    <property type="molecule type" value="Genomic_DNA"/>
</dbReference>
<protein>
    <submittedName>
        <fullName evidence="3">Uncharacterized protein</fullName>
    </submittedName>
</protein>
<dbReference type="Proteomes" id="UP000094385">
    <property type="component" value="Unassembled WGS sequence"/>
</dbReference>
<dbReference type="InterPro" id="IPR057203">
    <property type="entry name" value="DUF7881"/>
</dbReference>
<evidence type="ECO:0000313" key="4">
    <source>
        <dbReference type="Proteomes" id="UP000094385"/>
    </source>
</evidence>
<accession>A0A1E3Q6W6</accession>